<dbReference type="PRINTS" id="PR00625">
    <property type="entry name" value="JDOMAIN"/>
</dbReference>
<dbReference type="CDD" id="cd06257">
    <property type="entry name" value="DnaJ"/>
    <property type="match status" value="1"/>
</dbReference>
<keyword evidence="1" id="KW-0143">Chaperone</keyword>
<proteinExistence type="predicted"/>
<keyword evidence="4" id="KW-1185">Reference proteome</keyword>
<dbReference type="Gene3D" id="1.10.287.110">
    <property type="entry name" value="DnaJ domain"/>
    <property type="match status" value="1"/>
</dbReference>
<gene>
    <name evidence="3" type="primary">dnaJ_4</name>
    <name evidence="3" type="ORF">R69776_07506</name>
</gene>
<organism evidence="3 4">
    <name type="scientific">Paraburkholderia nemoris</name>
    <dbReference type="NCBI Taxonomy" id="2793076"/>
    <lineage>
        <taxon>Bacteria</taxon>
        <taxon>Pseudomonadati</taxon>
        <taxon>Pseudomonadota</taxon>
        <taxon>Betaproteobacteria</taxon>
        <taxon>Burkholderiales</taxon>
        <taxon>Burkholderiaceae</taxon>
        <taxon>Paraburkholderia</taxon>
    </lineage>
</organism>
<dbReference type="SMART" id="SM00271">
    <property type="entry name" value="DnaJ"/>
    <property type="match status" value="1"/>
</dbReference>
<protein>
    <submittedName>
        <fullName evidence="3">Chaperone protein DnaJ</fullName>
    </submittedName>
</protein>
<dbReference type="Pfam" id="PF00226">
    <property type="entry name" value="DnaJ"/>
    <property type="match status" value="1"/>
</dbReference>
<evidence type="ECO:0000259" key="2">
    <source>
        <dbReference type="PROSITE" id="PS50076"/>
    </source>
</evidence>
<name>A0ABM8T289_9BURK</name>
<dbReference type="InterPro" id="IPR051948">
    <property type="entry name" value="Hsp70_co-chaperone_J-domain"/>
</dbReference>
<accession>A0ABM8T289</accession>
<dbReference type="Proteomes" id="UP000673821">
    <property type="component" value="Unassembled WGS sequence"/>
</dbReference>
<evidence type="ECO:0000256" key="1">
    <source>
        <dbReference type="ARBA" id="ARBA00023186"/>
    </source>
</evidence>
<comment type="caution">
    <text evidence="3">The sequence shown here is derived from an EMBL/GenBank/DDBJ whole genome shotgun (WGS) entry which is preliminary data.</text>
</comment>
<sequence>MQYSAYYGVLGLPRTATQDEVRHAYRKLALNYHPDVSRQANGEDRFKELR</sequence>
<dbReference type="PANTHER" id="PTHR44360">
    <property type="entry name" value="DNAJ HOMOLOG SUBFAMILY B MEMBER 9"/>
    <property type="match status" value="1"/>
</dbReference>
<feature type="domain" description="J" evidence="2">
    <location>
        <begin position="5"/>
        <end position="50"/>
    </location>
</feature>
<evidence type="ECO:0000313" key="3">
    <source>
        <dbReference type="EMBL" id="CAE6851145.1"/>
    </source>
</evidence>
<dbReference type="InterPro" id="IPR036869">
    <property type="entry name" value="J_dom_sf"/>
</dbReference>
<evidence type="ECO:0000313" key="4">
    <source>
        <dbReference type="Proteomes" id="UP000673821"/>
    </source>
</evidence>
<dbReference type="InterPro" id="IPR001623">
    <property type="entry name" value="DnaJ_domain"/>
</dbReference>
<dbReference type="PANTHER" id="PTHR44360:SF1">
    <property type="entry name" value="DNAJ HOMOLOG SUBFAMILY B MEMBER 9"/>
    <property type="match status" value="1"/>
</dbReference>
<dbReference type="SUPFAM" id="SSF46565">
    <property type="entry name" value="Chaperone J-domain"/>
    <property type="match status" value="1"/>
</dbReference>
<reference evidence="3 4" key="1">
    <citation type="submission" date="2021-02" db="EMBL/GenBank/DDBJ databases">
        <authorList>
            <person name="Vanwijnsberghe S."/>
        </authorList>
    </citation>
    <scope>NUCLEOTIDE SEQUENCE [LARGE SCALE GENOMIC DNA]</scope>
    <source>
        <strain evidence="3 4">R-69776</strain>
    </source>
</reference>
<dbReference type="RefSeq" id="WP_234475648.1">
    <property type="nucleotide sequence ID" value="NZ_CAJNAW010000026.1"/>
</dbReference>
<dbReference type="EMBL" id="CAJNBH010000036">
    <property type="protein sequence ID" value="CAE6851145.1"/>
    <property type="molecule type" value="Genomic_DNA"/>
</dbReference>
<dbReference type="PROSITE" id="PS50076">
    <property type="entry name" value="DNAJ_2"/>
    <property type="match status" value="1"/>
</dbReference>